<dbReference type="InterPro" id="IPR006121">
    <property type="entry name" value="HMA_dom"/>
</dbReference>
<dbReference type="EMBL" id="CM000149">
    <property type="protein sequence ID" value="EEE52759.1"/>
    <property type="molecule type" value="Genomic_DNA"/>
</dbReference>
<dbReference type="GO" id="GO:0046872">
    <property type="term" value="F:metal ion binding"/>
    <property type="evidence" value="ECO:0007669"/>
    <property type="project" value="UniProtKB-KW"/>
</dbReference>
<evidence type="ECO:0000256" key="1">
    <source>
        <dbReference type="ARBA" id="ARBA00022481"/>
    </source>
</evidence>
<dbReference type="FunFam" id="3.30.70.100:FF:000008">
    <property type="entry name" value="Copper transport protein ATOX1"/>
    <property type="match status" value="1"/>
</dbReference>
<feature type="compositionally biased region" description="Acidic residues" evidence="5">
    <location>
        <begin position="198"/>
        <end position="230"/>
    </location>
</feature>
<evidence type="ECO:0000259" key="6">
    <source>
        <dbReference type="PROSITE" id="PS50846"/>
    </source>
</evidence>
<dbReference type="PANTHER" id="PTHR45868:SF93">
    <property type="entry name" value="OS12G0144600 PROTEIN"/>
    <property type="match status" value="1"/>
</dbReference>
<dbReference type="PROSITE" id="PS50846">
    <property type="entry name" value="HMA_2"/>
    <property type="match status" value="1"/>
</dbReference>
<gene>
    <name evidence="7" type="ORF">OsJ_35203</name>
</gene>
<sequence length="645" mass="67099">MSKEEVLKIQTCVLKVNIHCDGCQKKVQKILHKIEGVYQTSIDAEQGKVTVSGLVDPATIIKKLNKAGKPAELWGSKVGVAAVNNQFQKLHLDGGGGGKGQPKDGGGKGHPKDAGGKGQKGGGGGGGNGGGGSKDVKMMMPPQMPQPTPQQLQQLQQQLQMKGLKLPQFMDAAKMAPFAAAAPIKDPKSVKFNLPPEDDFGDDGSEFDDEFDEFDDEDDFDDDGLDEDYFDDPKMMKQMAMPPPNAGGGGDKKGGGKKGGGGNEIPVQIKGNANNAAGGGGKKDAGGKQNQGGGGGNGKNGGGGGQPNNAKGGGAPNGGGNHPAQGKKGGGGGGGGQGGGVGGPMGGMPAQQQAMMMRPNMMGGGAGFPGMGQMGGGPMTMPMAHHPHMGSAQGGGAGAVQGMPTAAFYQGRRRRRWRRHAVRPRDAAGRGGGRQPHGPAAVHGHDAAAAAADDDERPRPPRPWPPPRSPWPRRRRCSGGVPGDGVRLVFTFLLKENSTSLKAKGGKFFRQLMTTGPYTRIAHFNPMTTVSTTASACPDHRTAWSLSLTTIDSTPNYRGKSCVVFVQVGKSSFLQSDPWSRRKDLIVGQAMEPDGRECYSLSMHVGQAGCLSAKRVAHTHTAEKRLVNSGRNGYNVRPVDRLGVR</sequence>
<feature type="domain" description="HMA" evidence="6">
    <location>
        <begin position="9"/>
        <end position="72"/>
    </location>
</feature>
<dbReference type="SUPFAM" id="SSF55008">
    <property type="entry name" value="HMA, heavy metal-associated domain"/>
    <property type="match status" value="1"/>
</dbReference>
<feature type="compositionally biased region" description="Gly residues" evidence="5">
    <location>
        <begin position="116"/>
        <end position="133"/>
    </location>
</feature>
<organism evidence="7">
    <name type="scientific">Oryza sativa subsp. japonica</name>
    <name type="common">Rice</name>
    <dbReference type="NCBI Taxonomy" id="39947"/>
    <lineage>
        <taxon>Eukaryota</taxon>
        <taxon>Viridiplantae</taxon>
        <taxon>Streptophyta</taxon>
        <taxon>Embryophyta</taxon>
        <taxon>Tracheophyta</taxon>
        <taxon>Spermatophyta</taxon>
        <taxon>Magnoliopsida</taxon>
        <taxon>Liliopsida</taxon>
        <taxon>Poales</taxon>
        <taxon>Poaceae</taxon>
        <taxon>BOP clade</taxon>
        <taxon>Oryzoideae</taxon>
        <taxon>Oryzeae</taxon>
        <taxon>Oryzinae</taxon>
        <taxon>Oryza</taxon>
        <taxon>Oryza sativa</taxon>
    </lineage>
</organism>
<keyword evidence="2" id="KW-0479">Metal-binding</keyword>
<evidence type="ECO:0000256" key="4">
    <source>
        <dbReference type="ARBA" id="ARBA00024045"/>
    </source>
</evidence>
<proteinExistence type="inferred from homology"/>
<evidence type="ECO:0000313" key="7">
    <source>
        <dbReference type="EMBL" id="EEE52759.1"/>
    </source>
</evidence>
<protein>
    <recommendedName>
        <fullName evidence="6">HMA domain-containing protein</fullName>
    </recommendedName>
</protein>
<dbReference type="Proteomes" id="UP000007752">
    <property type="component" value="Chromosome 12"/>
</dbReference>
<feature type="compositionally biased region" description="Basic and acidic residues" evidence="5">
    <location>
        <begin position="101"/>
        <end position="115"/>
    </location>
</feature>
<reference evidence="7" key="2">
    <citation type="submission" date="2008-12" db="EMBL/GenBank/DDBJ databases">
        <title>Improved gene annotation of the rice (Oryza sativa) genomes.</title>
        <authorList>
            <person name="Wang J."/>
            <person name="Li R."/>
            <person name="Fan W."/>
            <person name="Huang Q."/>
            <person name="Zhang J."/>
            <person name="Zhou Y."/>
            <person name="Hu Y."/>
            <person name="Zi S."/>
            <person name="Li J."/>
            <person name="Ni P."/>
            <person name="Zheng H."/>
            <person name="Zhang Y."/>
            <person name="Zhao M."/>
            <person name="Hao Q."/>
            <person name="McDermott J."/>
            <person name="Samudrala R."/>
            <person name="Kristiansen K."/>
            <person name="Wong G.K.-S."/>
        </authorList>
    </citation>
    <scope>NUCLEOTIDE SEQUENCE</scope>
</reference>
<comment type="similarity">
    <text evidence="4">Belongs to the HIPP family.</text>
</comment>
<reference evidence="7" key="1">
    <citation type="journal article" date="2005" name="PLoS Biol.">
        <title>The genomes of Oryza sativa: a history of duplications.</title>
        <authorList>
            <person name="Yu J."/>
            <person name="Wang J."/>
            <person name="Lin W."/>
            <person name="Li S."/>
            <person name="Li H."/>
            <person name="Zhou J."/>
            <person name="Ni P."/>
            <person name="Dong W."/>
            <person name="Hu S."/>
            <person name="Zeng C."/>
            <person name="Zhang J."/>
            <person name="Zhang Y."/>
            <person name="Li R."/>
            <person name="Xu Z."/>
            <person name="Li S."/>
            <person name="Li X."/>
            <person name="Zheng H."/>
            <person name="Cong L."/>
            <person name="Lin L."/>
            <person name="Yin J."/>
            <person name="Geng J."/>
            <person name="Li G."/>
            <person name="Shi J."/>
            <person name="Liu J."/>
            <person name="Lv H."/>
            <person name="Li J."/>
            <person name="Wang J."/>
            <person name="Deng Y."/>
            <person name="Ran L."/>
            <person name="Shi X."/>
            <person name="Wang X."/>
            <person name="Wu Q."/>
            <person name="Li C."/>
            <person name="Ren X."/>
            <person name="Wang J."/>
            <person name="Wang X."/>
            <person name="Li D."/>
            <person name="Liu D."/>
            <person name="Zhang X."/>
            <person name="Ji Z."/>
            <person name="Zhao W."/>
            <person name="Sun Y."/>
            <person name="Zhang Z."/>
            <person name="Bao J."/>
            <person name="Han Y."/>
            <person name="Dong L."/>
            <person name="Ji J."/>
            <person name="Chen P."/>
            <person name="Wu S."/>
            <person name="Liu J."/>
            <person name="Xiao Y."/>
            <person name="Bu D."/>
            <person name="Tan J."/>
            <person name="Yang L."/>
            <person name="Ye C."/>
            <person name="Zhang J."/>
            <person name="Xu J."/>
            <person name="Zhou Y."/>
            <person name="Yu Y."/>
            <person name="Zhang B."/>
            <person name="Zhuang S."/>
            <person name="Wei H."/>
            <person name="Liu B."/>
            <person name="Lei M."/>
            <person name="Yu H."/>
            <person name="Li Y."/>
            <person name="Xu H."/>
            <person name="Wei S."/>
            <person name="He X."/>
            <person name="Fang L."/>
            <person name="Zhang Z."/>
            <person name="Zhang Y."/>
            <person name="Huang X."/>
            <person name="Su Z."/>
            <person name="Tong W."/>
            <person name="Li J."/>
            <person name="Tong Z."/>
            <person name="Li S."/>
            <person name="Ye J."/>
            <person name="Wang L."/>
            <person name="Fang L."/>
            <person name="Lei T."/>
            <person name="Chen C."/>
            <person name="Chen H."/>
            <person name="Xu Z."/>
            <person name="Li H."/>
            <person name="Huang H."/>
            <person name="Zhang F."/>
            <person name="Xu H."/>
            <person name="Li N."/>
            <person name="Zhao C."/>
            <person name="Li S."/>
            <person name="Dong L."/>
            <person name="Huang Y."/>
            <person name="Li L."/>
            <person name="Xi Y."/>
            <person name="Qi Q."/>
            <person name="Li W."/>
            <person name="Zhang B."/>
            <person name="Hu W."/>
            <person name="Zhang Y."/>
            <person name="Tian X."/>
            <person name="Jiao Y."/>
            <person name="Liang X."/>
            <person name="Jin J."/>
            <person name="Gao L."/>
            <person name="Zheng W."/>
            <person name="Hao B."/>
            <person name="Liu S."/>
            <person name="Wang W."/>
            <person name="Yuan L."/>
            <person name="Cao M."/>
            <person name="McDermott J."/>
            <person name="Samudrala R."/>
            <person name="Wang J."/>
            <person name="Wong G.K."/>
            <person name="Yang H."/>
        </authorList>
    </citation>
    <scope>NUCLEOTIDE SEQUENCE [LARGE SCALE GENOMIC DNA]</scope>
</reference>
<dbReference type="CDD" id="cd00371">
    <property type="entry name" value="HMA"/>
    <property type="match status" value="1"/>
</dbReference>
<feature type="compositionally biased region" description="Basic residues" evidence="5">
    <location>
        <begin position="411"/>
        <end position="422"/>
    </location>
</feature>
<keyword evidence="1" id="KW-0488">Methylation</keyword>
<dbReference type="Pfam" id="PF00403">
    <property type="entry name" value="HMA"/>
    <property type="match status" value="1"/>
</dbReference>
<feature type="compositionally biased region" description="Gly residues" evidence="5">
    <location>
        <begin position="289"/>
        <end position="346"/>
    </location>
</feature>
<dbReference type="Gene3D" id="3.30.70.100">
    <property type="match status" value="1"/>
</dbReference>
<dbReference type="InterPro" id="IPR036163">
    <property type="entry name" value="HMA_dom_sf"/>
</dbReference>
<feature type="compositionally biased region" description="Pro residues" evidence="5">
    <location>
        <begin position="461"/>
        <end position="470"/>
    </location>
</feature>
<keyword evidence="3" id="KW-0449">Lipoprotein</keyword>
<dbReference type="PANTHER" id="PTHR45868">
    <property type="entry name" value="HEAVY METAL-ASSOCIATED ISOPRENYLATED PLANT PROTEIN 33-RELATED"/>
    <property type="match status" value="1"/>
</dbReference>
<dbReference type="AlphaFoldDB" id="B9GBV2"/>
<evidence type="ECO:0000256" key="3">
    <source>
        <dbReference type="ARBA" id="ARBA00023289"/>
    </source>
</evidence>
<feature type="region of interest" description="Disordered" evidence="5">
    <location>
        <begin position="91"/>
        <end position="149"/>
    </location>
</feature>
<accession>B9GBV2</accession>
<feature type="region of interest" description="Disordered" evidence="5">
    <location>
        <begin position="411"/>
        <end position="480"/>
    </location>
</feature>
<keyword evidence="3" id="KW-0636">Prenylation</keyword>
<evidence type="ECO:0000256" key="2">
    <source>
        <dbReference type="ARBA" id="ARBA00022723"/>
    </source>
</evidence>
<evidence type="ECO:0000256" key="5">
    <source>
        <dbReference type="SAM" id="MobiDB-lite"/>
    </source>
</evidence>
<name>B9GBV2_ORYSJ</name>
<feature type="region of interest" description="Disordered" evidence="5">
    <location>
        <begin position="198"/>
        <end position="350"/>
    </location>
</feature>